<dbReference type="InterPro" id="IPR035287">
    <property type="entry name" value="DUF5362"/>
</dbReference>
<dbReference type="EMBL" id="DSUT01000075">
    <property type="protein sequence ID" value="HGK28055.1"/>
    <property type="molecule type" value="Genomic_DNA"/>
</dbReference>
<comment type="caution">
    <text evidence="2">The sequence shown here is derived from an EMBL/GenBank/DDBJ whole genome shotgun (WGS) entry which is preliminary data.</text>
</comment>
<accession>A0A7C4GG60</accession>
<dbReference type="AlphaFoldDB" id="A0A7C4GG60"/>
<feature type="transmembrane region" description="Helical" evidence="1">
    <location>
        <begin position="87"/>
        <end position="116"/>
    </location>
</feature>
<evidence type="ECO:0000313" key="2">
    <source>
        <dbReference type="EMBL" id="HGK28055.1"/>
    </source>
</evidence>
<dbReference type="Pfam" id="PF17319">
    <property type="entry name" value="DUF5362"/>
    <property type="match status" value="1"/>
</dbReference>
<protein>
    <recommendedName>
        <fullName evidence="3">DUF5362 domain-containing protein</fullName>
    </recommendedName>
</protein>
<keyword evidence="1" id="KW-0812">Transmembrane</keyword>
<name>A0A7C4GG60_UNCW3</name>
<gene>
    <name evidence="2" type="ORF">ENS41_03795</name>
</gene>
<reference evidence="2" key="1">
    <citation type="journal article" date="2020" name="mSystems">
        <title>Genome- and Community-Level Interaction Insights into Carbon Utilization and Element Cycling Functions of Hydrothermarchaeota in Hydrothermal Sediment.</title>
        <authorList>
            <person name="Zhou Z."/>
            <person name="Liu Y."/>
            <person name="Xu W."/>
            <person name="Pan J."/>
            <person name="Luo Z.H."/>
            <person name="Li M."/>
        </authorList>
    </citation>
    <scope>NUCLEOTIDE SEQUENCE [LARGE SCALE GENOMIC DNA]</scope>
    <source>
        <strain evidence="2">SpSt-488</strain>
    </source>
</reference>
<proteinExistence type="predicted"/>
<keyword evidence="1" id="KW-1133">Transmembrane helix</keyword>
<evidence type="ECO:0000256" key="1">
    <source>
        <dbReference type="SAM" id="Phobius"/>
    </source>
</evidence>
<organism evidence="2">
    <name type="scientific">candidate division WOR-3 bacterium</name>
    <dbReference type="NCBI Taxonomy" id="2052148"/>
    <lineage>
        <taxon>Bacteria</taxon>
        <taxon>Bacteria division WOR-3</taxon>
    </lineage>
</organism>
<evidence type="ECO:0008006" key="3">
    <source>
        <dbReference type="Google" id="ProtNLM"/>
    </source>
</evidence>
<keyword evidence="1" id="KW-0472">Membrane</keyword>
<sequence length="126" mass="13400">MVPPAAPAPAGSVIDNIRSTIPWLKVMGVVNVVGGGLGVLTVWGVIFAWLPIWLGIVLLKTARQAEAWTRNGDPAGMESLTRWLRTCFFVGSIAAIVGLVLAALGTVTATVIGLGFGRWLLHWRGR</sequence>
<feature type="transmembrane region" description="Helical" evidence="1">
    <location>
        <begin position="32"/>
        <end position="59"/>
    </location>
</feature>